<evidence type="ECO:0000256" key="2">
    <source>
        <dbReference type="ARBA" id="ARBA00023043"/>
    </source>
</evidence>
<dbReference type="AlphaFoldDB" id="A0A9P4WK55"/>
<feature type="compositionally biased region" description="Acidic residues" evidence="4">
    <location>
        <begin position="298"/>
        <end position="307"/>
    </location>
</feature>
<feature type="compositionally biased region" description="Basic and acidic residues" evidence="4">
    <location>
        <begin position="316"/>
        <end position="329"/>
    </location>
</feature>
<dbReference type="InterPro" id="IPR036770">
    <property type="entry name" value="Ankyrin_rpt-contain_sf"/>
</dbReference>
<reference evidence="6" key="1">
    <citation type="submission" date="2019-04" db="EMBL/GenBank/DDBJ databases">
        <title>Sequencing of skin fungus with MAO and IRED activity.</title>
        <authorList>
            <person name="Marsaioli A.J."/>
            <person name="Bonatto J.M.C."/>
            <person name="Reis Junior O."/>
        </authorList>
    </citation>
    <scope>NUCLEOTIDE SEQUENCE</scope>
    <source>
        <strain evidence="6">28M1</strain>
    </source>
</reference>
<comment type="caution">
    <text evidence="6">The sequence shown here is derived from an EMBL/GenBank/DDBJ whole genome shotgun (WGS) entry which is preliminary data.</text>
</comment>
<evidence type="ECO:0000313" key="7">
    <source>
        <dbReference type="Proteomes" id="UP000758155"/>
    </source>
</evidence>
<keyword evidence="7" id="KW-1185">Reference proteome</keyword>
<evidence type="ECO:0000256" key="3">
    <source>
        <dbReference type="PROSITE-ProRule" id="PRU00023"/>
    </source>
</evidence>
<dbReference type="SUPFAM" id="SSF48403">
    <property type="entry name" value="Ankyrin repeat"/>
    <property type="match status" value="2"/>
</dbReference>
<evidence type="ECO:0000313" key="6">
    <source>
        <dbReference type="EMBL" id="KAF3034502.1"/>
    </source>
</evidence>
<dbReference type="InterPro" id="IPR013320">
    <property type="entry name" value="ConA-like_dom_sf"/>
</dbReference>
<dbReference type="Pfam" id="PF00622">
    <property type="entry name" value="SPRY"/>
    <property type="match status" value="1"/>
</dbReference>
<dbReference type="PANTHER" id="PTHR24123">
    <property type="entry name" value="ANKYRIN REPEAT-CONTAINING"/>
    <property type="match status" value="1"/>
</dbReference>
<dbReference type="InterPro" id="IPR003877">
    <property type="entry name" value="SPRY_dom"/>
</dbReference>
<feature type="domain" description="B30.2/SPRY" evidence="5">
    <location>
        <begin position="452"/>
        <end position="655"/>
    </location>
</feature>
<evidence type="ECO:0000256" key="1">
    <source>
        <dbReference type="ARBA" id="ARBA00022737"/>
    </source>
</evidence>
<dbReference type="SMART" id="SM00248">
    <property type="entry name" value="ANK"/>
    <property type="match status" value="5"/>
</dbReference>
<gene>
    <name evidence="6" type="ORF">E8E12_004796</name>
</gene>
<sequence>MADDKDAEFAFDLFSDIAPLLALFGDQFARQFTSESLTWVDHLIFAMVPLGTLIVITGAIRVQGPRIAKSFIGRGRESRALAEIELMSSTSGEVFELFNSKSIIRDDGEAQDRPDTGIPSAQETVKSQVVQFQDKVAKARDTLDWTPPHYASFVKEHFSLHKIIGTLGRSPIHMAAISGSRAAMEWVSKCSRGREDRANAFDMVGTDSKSPLHLATKSGNAFWVETIIRKKRIRTTTGNSFWKRSAIHLAASHGHDTIITVLLKEDSQIETADEIGWTPLEYLFEVYGELQGVDDAEDVKEEKELDENSGQSESDSIDRIDSTAEKSTEEAVLEARKELANHEEGFTNLMYAAREGFIDAVRFLVEEYFHKSSEKEVAEGDGSSADAKVGSKRIDVNETGPDDPVGTWGPLSATQWGKYTLLHVAIMNGHIAVVRKLLQDSRVIVGLKNPNNDTAVSMATSRSMTEALRVPLNYPGIDSNARVELMLETCKAGSMVVQEFTPDVLELLADTDINDKDFLELISLSEVSKTLLGPCNRNYPDDEVPGWYRLSWAYHGDDGALFVNTSPDYVPAWSKEPTEDFGSNGEYGYHHSVGVGPNSETGERFITLNGKRRNHGDAFENMRSKGRKMYPCVGVDTTEDGSDLEFMINFGNSKDHPFKYKAFTSKYGSGMHDDKMATRGSTV</sequence>
<protein>
    <recommendedName>
        <fullName evidence="5">B30.2/SPRY domain-containing protein</fullName>
    </recommendedName>
</protein>
<dbReference type="Pfam" id="PF12796">
    <property type="entry name" value="Ank_2"/>
    <property type="match status" value="1"/>
</dbReference>
<feature type="region of interest" description="Disordered" evidence="4">
    <location>
        <begin position="298"/>
        <end position="329"/>
    </location>
</feature>
<accession>A0A9P4WK55</accession>
<feature type="repeat" description="ANK" evidence="3">
    <location>
        <begin position="242"/>
        <end position="274"/>
    </location>
</feature>
<dbReference type="EMBL" id="SWKV01000067">
    <property type="protein sequence ID" value="KAF3034502.1"/>
    <property type="molecule type" value="Genomic_DNA"/>
</dbReference>
<dbReference type="PROSITE" id="PS50088">
    <property type="entry name" value="ANK_REPEAT"/>
    <property type="match status" value="1"/>
</dbReference>
<dbReference type="Proteomes" id="UP000758155">
    <property type="component" value="Unassembled WGS sequence"/>
</dbReference>
<proteinExistence type="predicted"/>
<dbReference type="Gene3D" id="2.60.120.920">
    <property type="match status" value="1"/>
</dbReference>
<evidence type="ECO:0000259" key="5">
    <source>
        <dbReference type="PROSITE" id="PS50188"/>
    </source>
</evidence>
<dbReference type="InterPro" id="IPR044736">
    <property type="entry name" value="Gid1/RanBPM/SPLA_SPRY"/>
</dbReference>
<dbReference type="InterPro" id="IPR002110">
    <property type="entry name" value="Ankyrin_rpt"/>
</dbReference>
<keyword evidence="2 3" id="KW-0040">ANK repeat</keyword>
<dbReference type="InterPro" id="IPR001870">
    <property type="entry name" value="B30.2/SPRY"/>
</dbReference>
<name>A0A9P4WK55_9PLEO</name>
<dbReference type="Gene3D" id="1.25.40.20">
    <property type="entry name" value="Ankyrin repeat-containing domain"/>
    <property type="match status" value="2"/>
</dbReference>
<evidence type="ECO:0000256" key="4">
    <source>
        <dbReference type="SAM" id="MobiDB-lite"/>
    </source>
</evidence>
<organism evidence="6 7">
    <name type="scientific">Didymella heteroderae</name>
    <dbReference type="NCBI Taxonomy" id="1769908"/>
    <lineage>
        <taxon>Eukaryota</taxon>
        <taxon>Fungi</taxon>
        <taxon>Dikarya</taxon>
        <taxon>Ascomycota</taxon>
        <taxon>Pezizomycotina</taxon>
        <taxon>Dothideomycetes</taxon>
        <taxon>Pleosporomycetidae</taxon>
        <taxon>Pleosporales</taxon>
        <taxon>Pleosporineae</taxon>
        <taxon>Didymellaceae</taxon>
        <taxon>Didymella</taxon>
    </lineage>
</organism>
<dbReference type="CDD" id="cd12885">
    <property type="entry name" value="SPRY_RanBP_like"/>
    <property type="match status" value="1"/>
</dbReference>
<dbReference type="InterPro" id="IPR043136">
    <property type="entry name" value="B30.2/SPRY_sf"/>
</dbReference>
<dbReference type="PROSITE" id="PS50188">
    <property type="entry name" value="B302_SPRY"/>
    <property type="match status" value="1"/>
</dbReference>
<dbReference type="OrthoDB" id="194358at2759"/>
<dbReference type="PANTHER" id="PTHR24123:SF33">
    <property type="entry name" value="PROTEIN HOS4"/>
    <property type="match status" value="1"/>
</dbReference>
<dbReference type="InterPro" id="IPR051165">
    <property type="entry name" value="Multifunctional_ANK_Repeat"/>
</dbReference>
<dbReference type="Pfam" id="PF00023">
    <property type="entry name" value="Ank"/>
    <property type="match status" value="1"/>
</dbReference>
<dbReference type="SUPFAM" id="SSF49899">
    <property type="entry name" value="Concanavalin A-like lectins/glucanases"/>
    <property type="match status" value="1"/>
</dbReference>
<keyword evidence="1" id="KW-0677">Repeat</keyword>